<feature type="transmembrane region" description="Helical" evidence="3">
    <location>
        <begin position="216"/>
        <end position="237"/>
    </location>
</feature>
<accession>A0ABV9U372</accession>
<feature type="region of interest" description="Disordered" evidence="2">
    <location>
        <begin position="317"/>
        <end position="387"/>
    </location>
</feature>
<dbReference type="RefSeq" id="WP_378258515.1">
    <property type="nucleotide sequence ID" value="NZ_JBHSIT010000007.1"/>
</dbReference>
<evidence type="ECO:0000313" key="5">
    <source>
        <dbReference type="Proteomes" id="UP001595872"/>
    </source>
</evidence>
<keyword evidence="1" id="KW-0175">Coiled coil</keyword>
<dbReference type="EMBL" id="JBHSIT010000007">
    <property type="protein sequence ID" value="MFC4910288.1"/>
    <property type="molecule type" value="Genomic_DNA"/>
</dbReference>
<evidence type="ECO:0000256" key="3">
    <source>
        <dbReference type="SAM" id="Phobius"/>
    </source>
</evidence>
<protein>
    <recommendedName>
        <fullName evidence="6">Capsular polysaccharide biosynthesis protein</fullName>
    </recommendedName>
</protein>
<feature type="compositionally biased region" description="Gly residues" evidence="2">
    <location>
        <begin position="346"/>
        <end position="369"/>
    </location>
</feature>
<organism evidence="4 5">
    <name type="scientific">Actinomadura gamaensis</name>
    <dbReference type="NCBI Taxonomy" id="1763541"/>
    <lineage>
        <taxon>Bacteria</taxon>
        <taxon>Bacillati</taxon>
        <taxon>Actinomycetota</taxon>
        <taxon>Actinomycetes</taxon>
        <taxon>Streptosporangiales</taxon>
        <taxon>Thermomonosporaceae</taxon>
        <taxon>Actinomadura</taxon>
    </lineage>
</organism>
<dbReference type="PANTHER" id="PTHR32309">
    <property type="entry name" value="TYROSINE-PROTEIN KINASE"/>
    <property type="match status" value="1"/>
</dbReference>
<keyword evidence="3" id="KW-0472">Membrane</keyword>
<dbReference type="Proteomes" id="UP001595872">
    <property type="component" value="Unassembled WGS sequence"/>
</dbReference>
<proteinExistence type="predicted"/>
<feature type="transmembrane region" description="Helical" evidence="3">
    <location>
        <begin position="14"/>
        <end position="33"/>
    </location>
</feature>
<evidence type="ECO:0000256" key="2">
    <source>
        <dbReference type="SAM" id="MobiDB-lite"/>
    </source>
</evidence>
<dbReference type="InterPro" id="IPR050445">
    <property type="entry name" value="Bact_polysacc_biosynth/exp"/>
</dbReference>
<evidence type="ECO:0000313" key="4">
    <source>
        <dbReference type="EMBL" id="MFC4910288.1"/>
    </source>
</evidence>
<name>A0ABV9U372_9ACTN</name>
<comment type="caution">
    <text evidence="4">The sequence shown here is derived from an EMBL/GenBank/DDBJ whole genome shotgun (WGS) entry which is preliminary data.</text>
</comment>
<keyword evidence="3" id="KW-0812">Transmembrane</keyword>
<evidence type="ECO:0008006" key="6">
    <source>
        <dbReference type="Google" id="ProtNLM"/>
    </source>
</evidence>
<feature type="coiled-coil region" evidence="1">
    <location>
        <begin position="173"/>
        <end position="200"/>
    </location>
</feature>
<evidence type="ECO:0000256" key="1">
    <source>
        <dbReference type="SAM" id="Coils"/>
    </source>
</evidence>
<dbReference type="PANTHER" id="PTHR32309:SF31">
    <property type="entry name" value="CAPSULAR EXOPOLYSACCHARIDE FAMILY"/>
    <property type="match status" value="1"/>
</dbReference>
<gene>
    <name evidence="4" type="ORF">ACFPCY_23450</name>
</gene>
<reference evidence="5" key="1">
    <citation type="journal article" date="2019" name="Int. J. Syst. Evol. Microbiol.">
        <title>The Global Catalogue of Microorganisms (GCM) 10K type strain sequencing project: providing services to taxonomists for standard genome sequencing and annotation.</title>
        <authorList>
            <consortium name="The Broad Institute Genomics Platform"/>
            <consortium name="The Broad Institute Genome Sequencing Center for Infectious Disease"/>
            <person name="Wu L."/>
            <person name="Ma J."/>
        </authorList>
    </citation>
    <scope>NUCLEOTIDE SEQUENCE [LARGE SCALE GENOMIC DNA]</scope>
    <source>
        <strain evidence="5">KLKA75</strain>
    </source>
</reference>
<sequence>MEIDEVAARVIRTYWALLLVTTLVPLLAVFALMSGRAQPSAAQARIVVPGGAAAGAAGDNGVSAAVSTAKAFATGHDLLAKVIRDGHLARTPDKVAKQITAKGLGTSTVVELTVKDRDAAVALKLARAIADEAVAEINTSNQGAIQAQLGQVNQQIGTLTRQQADASPGSTSYDRITSQLTDLRTNRTELQTQLANAGNASVAQPAILAPKSDPTVMTAVVAGLGGLVLGILLAVLAELVRPTVPGQRRVARRLGVPLLGWLDRSPAETAALGRTVRLAARKAGVAQVTVVPAAGGHLPAELVSQVAEAVYGDQTRIVPRPAPEPEPARSALNGKSHSRADEDGGEGNGDSGEGDGGTENGEGSGGGGKAQVAPPPDEPPSTSVVRAGGRAVLTRDSGETASPTEVTQPVELRSLTLVHAFEDVDPAADERFGVVAVAGPVTPVAGLESVRDLVAASGWPLLGVVATSRKIRG</sequence>
<keyword evidence="3" id="KW-1133">Transmembrane helix</keyword>
<keyword evidence="5" id="KW-1185">Reference proteome</keyword>